<proteinExistence type="predicted"/>
<dbReference type="EMBL" id="CM010632">
    <property type="protein sequence ID" value="RID62875.1"/>
    <property type="molecule type" value="Genomic_DNA"/>
</dbReference>
<protein>
    <submittedName>
        <fullName evidence="1">Uncharacterized protein</fullName>
    </submittedName>
</protein>
<reference evidence="1 2" key="1">
    <citation type="submission" date="2018-06" db="EMBL/GenBank/DDBJ databases">
        <title>WGS assembly of Brassica rapa FPsc.</title>
        <authorList>
            <person name="Bowman J."/>
            <person name="Kohchi T."/>
            <person name="Yamato K."/>
            <person name="Jenkins J."/>
            <person name="Shu S."/>
            <person name="Ishizaki K."/>
            <person name="Yamaoka S."/>
            <person name="Nishihama R."/>
            <person name="Nakamura Y."/>
            <person name="Berger F."/>
            <person name="Adam C."/>
            <person name="Aki S."/>
            <person name="Althoff F."/>
            <person name="Araki T."/>
            <person name="Arteaga-Vazquez M."/>
            <person name="Balasubrmanian S."/>
            <person name="Bauer D."/>
            <person name="Boehm C."/>
            <person name="Briginshaw L."/>
            <person name="Caballero-Perez J."/>
            <person name="Catarino B."/>
            <person name="Chen F."/>
            <person name="Chiyoda S."/>
            <person name="Chovatia M."/>
            <person name="Davies K."/>
            <person name="Delmans M."/>
            <person name="Demura T."/>
            <person name="Dierschke T."/>
            <person name="Dolan L."/>
            <person name="Dorantes-Acosta A."/>
            <person name="Eklund D."/>
            <person name="Florent S."/>
            <person name="Flores-Sandoval E."/>
            <person name="Fujiyama A."/>
            <person name="Fukuzawa H."/>
            <person name="Galik B."/>
            <person name="Grimanelli D."/>
            <person name="Grimwood J."/>
            <person name="Grossniklaus U."/>
            <person name="Hamada T."/>
            <person name="Haseloff J."/>
            <person name="Hetherington A."/>
            <person name="Higo A."/>
            <person name="Hirakawa Y."/>
            <person name="Hundley H."/>
            <person name="Ikeda Y."/>
            <person name="Inoue K."/>
            <person name="Inoue S."/>
            <person name="Ishida S."/>
            <person name="Jia Q."/>
            <person name="Kakita M."/>
            <person name="Kanazawa T."/>
            <person name="Kawai Y."/>
            <person name="Kawashima T."/>
            <person name="Kennedy M."/>
            <person name="Kinose K."/>
            <person name="Kinoshita T."/>
            <person name="Kohara Y."/>
            <person name="Koide E."/>
            <person name="Komatsu K."/>
            <person name="Kopischke S."/>
            <person name="Kubo M."/>
            <person name="Kyozuka J."/>
            <person name="Lagercrantz U."/>
            <person name="Lin S."/>
            <person name="Lindquist E."/>
            <person name="Lipzen A."/>
            <person name="Lu C."/>
            <person name="Luna E."/>
            <person name="Martienssen R."/>
            <person name="Minamino N."/>
            <person name="Mizutani M."/>
            <person name="Mizutani M."/>
            <person name="Mochizuki N."/>
            <person name="Monte I."/>
            <person name="Mosher R."/>
            <person name="Nagasaki H."/>
            <person name="Nakagami H."/>
            <person name="Naramoto S."/>
            <person name="Nishitani K."/>
            <person name="Ohtani M."/>
            <person name="Okamoto T."/>
            <person name="Okumura M."/>
            <person name="Phillips J."/>
            <person name="Pollak B."/>
            <person name="Reinders A."/>
            <person name="Roevekamp M."/>
            <person name="Sano R."/>
            <person name="Sawa S."/>
            <person name="Schmid M."/>
            <person name="Shirakawa M."/>
            <person name="Solano R."/>
            <person name="Spunde A."/>
            <person name="Suetsugu N."/>
            <person name="Sugano S."/>
            <person name="Sugiyama A."/>
            <person name="Sun R."/>
            <person name="Suzuki Y."/>
            <person name="Takenaka M."/>
            <person name="Takezawa D."/>
            <person name="Tomogane H."/>
            <person name="Tsuzuki M."/>
            <person name="Ueda T."/>
            <person name="Umeda M."/>
            <person name="Ward J."/>
            <person name="Watanabe Y."/>
            <person name="Yazaki K."/>
            <person name="Yokoyama R."/>
            <person name="Yoshitake Y."/>
            <person name="Yotsui I."/>
            <person name="Zachgo S."/>
            <person name="Schmutz J."/>
        </authorList>
    </citation>
    <scope>NUCLEOTIDE SEQUENCE [LARGE SCALE GENOMIC DNA]</scope>
    <source>
        <strain evidence="2">cv. B-3</strain>
    </source>
</reference>
<organism evidence="1 2">
    <name type="scientific">Brassica campestris</name>
    <name type="common">Field mustard</name>
    <dbReference type="NCBI Taxonomy" id="3711"/>
    <lineage>
        <taxon>Eukaryota</taxon>
        <taxon>Viridiplantae</taxon>
        <taxon>Streptophyta</taxon>
        <taxon>Embryophyta</taxon>
        <taxon>Tracheophyta</taxon>
        <taxon>Spermatophyta</taxon>
        <taxon>Magnoliopsida</taxon>
        <taxon>eudicotyledons</taxon>
        <taxon>Gunneridae</taxon>
        <taxon>Pentapetalae</taxon>
        <taxon>rosids</taxon>
        <taxon>malvids</taxon>
        <taxon>Brassicales</taxon>
        <taxon>Brassicaceae</taxon>
        <taxon>Brassiceae</taxon>
        <taxon>Brassica</taxon>
    </lineage>
</organism>
<evidence type="ECO:0000313" key="2">
    <source>
        <dbReference type="Proteomes" id="UP000264353"/>
    </source>
</evidence>
<sequence>MITQRFSNRAVLYIEWSELLSWLWSPRRKRVMLLRKLVTHALVFHIWKNRNNLIHNQISATTSTVFQGIDREVRNIITARKNYKAFQRLRAFAPGSSHNFQKKKKLK</sequence>
<accession>A0A397ZBI3</accession>
<name>A0A397ZBI3_BRACM</name>
<gene>
    <name evidence="1" type="ORF">BRARA_E01917</name>
</gene>
<evidence type="ECO:0000313" key="1">
    <source>
        <dbReference type="EMBL" id="RID62875.1"/>
    </source>
</evidence>
<dbReference type="AlphaFoldDB" id="A0A397ZBI3"/>
<dbReference type="Proteomes" id="UP000264353">
    <property type="component" value="Chromosome A5"/>
</dbReference>